<dbReference type="OMA" id="FSVINWI"/>
<dbReference type="OrthoDB" id="75845at2759"/>
<feature type="transmembrane region" description="Helical" evidence="1">
    <location>
        <begin position="52"/>
        <end position="70"/>
    </location>
</feature>
<keyword evidence="3" id="KW-1185">Reference proteome</keyword>
<protein>
    <submittedName>
        <fullName evidence="2">Uncharacterized protein</fullName>
    </submittedName>
</protein>
<accession>A0A067BCU4</accession>
<organism evidence="2 3">
    <name type="scientific">Saprolegnia parasitica (strain CBS 223.65)</name>
    <dbReference type="NCBI Taxonomy" id="695850"/>
    <lineage>
        <taxon>Eukaryota</taxon>
        <taxon>Sar</taxon>
        <taxon>Stramenopiles</taxon>
        <taxon>Oomycota</taxon>
        <taxon>Saprolegniomycetes</taxon>
        <taxon>Saprolegniales</taxon>
        <taxon>Saprolegniaceae</taxon>
        <taxon>Saprolegnia</taxon>
    </lineage>
</organism>
<name>A0A067BCU4_SAPPC</name>
<dbReference type="Proteomes" id="UP000030745">
    <property type="component" value="Unassembled WGS sequence"/>
</dbReference>
<feature type="transmembrane region" description="Helical" evidence="1">
    <location>
        <begin position="125"/>
        <end position="147"/>
    </location>
</feature>
<feature type="transmembrane region" description="Helical" evidence="1">
    <location>
        <begin position="176"/>
        <end position="196"/>
    </location>
</feature>
<reference evidence="2 3" key="1">
    <citation type="journal article" date="2013" name="PLoS Genet.">
        <title>Distinctive expansion of potential virulence genes in the genome of the oomycete fish pathogen Saprolegnia parasitica.</title>
        <authorList>
            <person name="Jiang R.H."/>
            <person name="de Bruijn I."/>
            <person name="Haas B.J."/>
            <person name="Belmonte R."/>
            <person name="Lobach L."/>
            <person name="Christie J."/>
            <person name="van den Ackerveken G."/>
            <person name="Bottin A."/>
            <person name="Bulone V."/>
            <person name="Diaz-Moreno S.M."/>
            <person name="Dumas B."/>
            <person name="Fan L."/>
            <person name="Gaulin E."/>
            <person name="Govers F."/>
            <person name="Grenville-Briggs L.J."/>
            <person name="Horner N.R."/>
            <person name="Levin J.Z."/>
            <person name="Mammella M."/>
            <person name="Meijer H.J."/>
            <person name="Morris P."/>
            <person name="Nusbaum C."/>
            <person name="Oome S."/>
            <person name="Phillips A.J."/>
            <person name="van Rooyen D."/>
            <person name="Rzeszutek E."/>
            <person name="Saraiva M."/>
            <person name="Secombes C.J."/>
            <person name="Seidl M.F."/>
            <person name="Snel B."/>
            <person name="Stassen J.H."/>
            <person name="Sykes S."/>
            <person name="Tripathy S."/>
            <person name="van den Berg H."/>
            <person name="Vega-Arreguin J.C."/>
            <person name="Wawra S."/>
            <person name="Young S.K."/>
            <person name="Zeng Q."/>
            <person name="Dieguez-Uribeondo J."/>
            <person name="Russ C."/>
            <person name="Tyler B.M."/>
            <person name="van West P."/>
        </authorList>
    </citation>
    <scope>NUCLEOTIDE SEQUENCE [LARGE SCALE GENOMIC DNA]</scope>
    <source>
        <strain evidence="2 3">CBS 223.65</strain>
    </source>
</reference>
<keyword evidence="1" id="KW-1133">Transmembrane helix</keyword>
<gene>
    <name evidence="2" type="ORF">SPRG_18306</name>
</gene>
<feature type="transmembrane region" description="Helical" evidence="1">
    <location>
        <begin position="90"/>
        <end position="113"/>
    </location>
</feature>
<evidence type="ECO:0000256" key="1">
    <source>
        <dbReference type="SAM" id="Phobius"/>
    </source>
</evidence>
<keyword evidence="1" id="KW-0472">Membrane</keyword>
<dbReference type="VEuPathDB" id="FungiDB:SPRG_18306"/>
<dbReference type="EMBL" id="KK584297">
    <property type="protein sequence ID" value="KDO16159.1"/>
    <property type="molecule type" value="Genomic_DNA"/>
</dbReference>
<dbReference type="GeneID" id="24139831"/>
<keyword evidence="1" id="KW-0812">Transmembrane</keyword>
<sequence>MLLQIQGVVTMIWKCDSLMMTNSIVLWLTIMYLVIVQSIFLRRSVVCIVPVYLSKNVVGLAILFVCFWGNGNLQVLTTFLIQNPIGTFNASFYALLGPVQVASIVGIMTGTLIQIWFMPRLVTQTWLILIISVTNWILVFSLEAFVFPYRNQNLPTSCGLPTSTSCFTYSAIRRTYYLSAIISGVVVLIGIAVIWLHGRWLPDDIRVPKSHSLREYLNIPHLRVLATSLRGCCIAYKDDVLVDDGLLIMKNVLRISATCMTRLNNVQYEIIYRYLPRIAKPFFSKQVGTFLVFHVKEETGRITHRSSYKWLADVGIDDGSMAHWRAGFHF</sequence>
<dbReference type="RefSeq" id="XP_012213133.1">
    <property type="nucleotide sequence ID" value="XM_012357743.1"/>
</dbReference>
<evidence type="ECO:0000313" key="3">
    <source>
        <dbReference type="Proteomes" id="UP000030745"/>
    </source>
</evidence>
<evidence type="ECO:0000313" key="2">
    <source>
        <dbReference type="EMBL" id="KDO16159.1"/>
    </source>
</evidence>
<dbReference type="KEGG" id="spar:SPRG_18306"/>
<proteinExistence type="predicted"/>
<feature type="transmembrane region" description="Helical" evidence="1">
    <location>
        <begin position="20"/>
        <end position="40"/>
    </location>
</feature>
<dbReference type="AlphaFoldDB" id="A0A067BCU4"/>